<sequence length="710" mass="78214">MMSMKSTRRDFIKASVMAGGGFLLSFRWTDALTAPLTESAAGEVSFNSYLSISPDNVITILSPNPEVGQNIKTSFPMIVAEELDADWKNVKVVQANLDTQKFNRQATAGSGAMQHSWDRLRKAGATARLMLMEAAAKRWNVSSATLTTENGFVLHKETGRKLNYGALATEAATMAVPTEVKFKAKKDYKLIGKPIHNVDNAEMITGKPLYGLDVYREGMLLAMIERPPFGTKIKSADVTAAKAMPGIVDVVIFKDKVAVLGKSTWQVTKARKLLKVEYEPDGAVESTADHDRLMKQLLDKAEVKPSRKDGDVEAVFKTAAKVITREYQAPFLSHACMEPMNFFAHVRSDGVELIGPAQLPEDTRKNVAKLLGVELEKITLEMTRMGGGFGRRQRSDYSMEAAELSSLLKAPVKVMWTREDDMRGGQYRPAMRYRFQAALDAEGNWIGYRMRGVGVNSGNSTRPDHFPAGAVPNFLVDSIDHKSPVTTSPWRAPSENFLGFAEQSFFDEIATAANRDPIEYRLAYLDKAKKSPTGAVKYDIDRMKGVIELVEEKSGWGKNKKVFQGFSAYFSHGSYIAQVAEIEMQNGNPVLLKMYAAVDCGVVVNLSGAYQQVKGGIIDGLGHALYGEVTLKDGVPDQKNFDTYRLIRMKEIPDIEVYFVDSAINPTGLGEPALPPAAAALANAFFKATGKRLYNQPFMKEEVMKGVKLG</sequence>
<dbReference type="PANTHER" id="PTHR47495:SF3">
    <property type="entry name" value="BLR6219 PROTEIN"/>
    <property type="match status" value="1"/>
</dbReference>
<dbReference type="EMBL" id="QPIW01000033">
    <property type="protein sequence ID" value="RDB02964.1"/>
    <property type="molecule type" value="Genomic_DNA"/>
</dbReference>
<feature type="domain" description="Aldehyde oxidase/xanthine dehydrogenase a/b hammerhead" evidence="1">
    <location>
        <begin position="205"/>
        <end position="282"/>
    </location>
</feature>
<dbReference type="PIRSF" id="PIRSF036389">
    <property type="entry name" value="IOR_B"/>
    <property type="match status" value="1"/>
</dbReference>
<dbReference type="Pfam" id="PF02738">
    <property type="entry name" value="MoCoBD_1"/>
    <property type="match status" value="1"/>
</dbReference>
<dbReference type="InterPro" id="IPR008274">
    <property type="entry name" value="AldOxase/xan_DH_MoCoBD1"/>
</dbReference>
<dbReference type="Gene3D" id="3.90.1170.50">
    <property type="entry name" value="Aldehyde oxidase/xanthine dehydrogenase, a/b hammerhead"/>
    <property type="match status" value="1"/>
</dbReference>
<dbReference type="GO" id="GO:0016491">
    <property type="term" value="F:oxidoreductase activity"/>
    <property type="evidence" value="ECO:0007669"/>
    <property type="project" value="InterPro"/>
</dbReference>
<dbReference type="OrthoDB" id="9767994at2"/>
<reference evidence="2 3" key="1">
    <citation type="submission" date="2018-07" db="EMBL/GenBank/DDBJ databases">
        <title>Genome analysis of Runella aurantiaca.</title>
        <authorList>
            <person name="Yang X."/>
        </authorList>
    </citation>
    <scope>NUCLEOTIDE SEQUENCE [LARGE SCALE GENOMIC DNA]</scope>
    <source>
        <strain evidence="2 3">YX9</strain>
    </source>
</reference>
<dbReference type="SUPFAM" id="SSF56003">
    <property type="entry name" value="Molybdenum cofactor-binding domain"/>
    <property type="match status" value="2"/>
</dbReference>
<dbReference type="InterPro" id="IPR037165">
    <property type="entry name" value="AldOxase/xan_DH_Mopterin-bd_sf"/>
</dbReference>
<evidence type="ECO:0000313" key="2">
    <source>
        <dbReference type="EMBL" id="RDB02964.1"/>
    </source>
</evidence>
<dbReference type="Pfam" id="PF20256">
    <property type="entry name" value="MoCoBD_2"/>
    <property type="match status" value="2"/>
</dbReference>
<dbReference type="InterPro" id="IPR052516">
    <property type="entry name" value="N-heterocyclic_Hydroxylase"/>
</dbReference>
<keyword evidence="3" id="KW-1185">Reference proteome</keyword>
<proteinExistence type="predicted"/>
<dbReference type="InterPro" id="IPR006311">
    <property type="entry name" value="TAT_signal"/>
</dbReference>
<protein>
    <submittedName>
        <fullName evidence="2">Xanthine dehydrogenase family protein molybdopterin-binding subunit</fullName>
    </submittedName>
</protein>
<dbReference type="InterPro" id="IPR000674">
    <property type="entry name" value="Ald_Oxase/Xan_DH_a/b"/>
</dbReference>
<dbReference type="InterPro" id="IPR012368">
    <property type="entry name" value="OxRdtase_Mopterin-bd_su_IorB"/>
</dbReference>
<dbReference type="PANTHER" id="PTHR47495">
    <property type="entry name" value="ALDEHYDE DEHYDROGENASE"/>
    <property type="match status" value="1"/>
</dbReference>
<name>A0A369I740_9BACT</name>
<organism evidence="2 3">
    <name type="scientific">Runella aurantiaca</name>
    <dbReference type="NCBI Taxonomy" id="2282308"/>
    <lineage>
        <taxon>Bacteria</taxon>
        <taxon>Pseudomonadati</taxon>
        <taxon>Bacteroidota</taxon>
        <taxon>Cytophagia</taxon>
        <taxon>Cytophagales</taxon>
        <taxon>Spirosomataceae</taxon>
        <taxon>Runella</taxon>
    </lineage>
</organism>
<accession>A0A369I740</accession>
<dbReference type="InterPro" id="IPR046867">
    <property type="entry name" value="AldOxase/xan_DH_MoCoBD2"/>
</dbReference>
<gene>
    <name evidence="2" type="ORF">DVG78_26210</name>
</gene>
<evidence type="ECO:0000313" key="3">
    <source>
        <dbReference type="Proteomes" id="UP000253141"/>
    </source>
</evidence>
<comment type="caution">
    <text evidence="2">The sequence shown here is derived from an EMBL/GenBank/DDBJ whole genome shotgun (WGS) entry which is preliminary data.</text>
</comment>
<evidence type="ECO:0000259" key="1">
    <source>
        <dbReference type="SMART" id="SM01008"/>
    </source>
</evidence>
<dbReference type="SMART" id="SM01008">
    <property type="entry name" value="Ald_Xan_dh_C"/>
    <property type="match status" value="1"/>
</dbReference>
<dbReference type="Proteomes" id="UP000253141">
    <property type="component" value="Unassembled WGS sequence"/>
</dbReference>
<dbReference type="Gene3D" id="3.30.365.10">
    <property type="entry name" value="Aldehyde oxidase/xanthine dehydrogenase, molybdopterin binding domain"/>
    <property type="match status" value="4"/>
</dbReference>
<dbReference type="PROSITE" id="PS51318">
    <property type="entry name" value="TAT"/>
    <property type="match status" value="1"/>
</dbReference>
<dbReference type="AlphaFoldDB" id="A0A369I740"/>